<reference evidence="3" key="1">
    <citation type="submission" date="2019-08" db="EMBL/GenBank/DDBJ databases">
        <title>Reference gene set and small RNA set construction with multiple tissues from Davidia involucrata Baill.</title>
        <authorList>
            <person name="Yang H."/>
            <person name="Zhou C."/>
            <person name="Li G."/>
            <person name="Wang J."/>
            <person name="Gao P."/>
            <person name="Wang M."/>
            <person name="Wang R."/>
            <person name="Zhao Y."/>
        </authorList>
    </citation>
    <scope>NUCLEOTIDE SEQUENCE</scope>
    <source>
        <tissue evidence="3">Mixed with DoveR01_LX</tissue>
    </source>
</reference>
<dbReference type="GO" id="GO:0007030">
    <property type="term" value="P:Golgi organization"/>
    <property type="evidence" value="ECO:0007669"/>
    <property type="project" value="TreeGrafter"/>
</dbReference>
<name>A0A5B7BGS7_DAVIN</name>
<gene>
    <name evidence="3" type="ORF">Din_037276</name>
</gene>
<protein>
    <submittedName>
        <fullName evidence="3">Putative plant UBX domain-containing protein 4</fullName>
    </submittedName>
</protein>
<dbReference type="EMBL" id="GHES01037276">
    <property type="protein sequence ID" value="MPA67835.1"/>
    <property type="molecule type" value="Transcribed_RNA"/>
</dbReference>
<dbReference type="GO" id="GO:0043130">
    <property type="term" value="F:ubiquitin binding"/>
    <property type="evidence" value="ECO:0007669"/>
    <property type="project" value="TreeGrafter"/>
</dbReference>
<evidence type="ECO:0000256" key="1">
    <source>
        <dbReference type="SAM" id="MobiDB-lite"/>
    </source>
</evidence>
<dbReference type="SUPFAM" id="SSF102848">
    <property type="entry name" value="NSFL1 (p97 ATPase) cofactor p47, SEP domain"/>
    <property type="match status" value="1"/>
</dbReference>
<dbReference type="InterPro" id="IPR036241">
    <property type="entry name" value="NSFL1C_SEP_dom_sf"/>
</dbReference>
<feature type="domain" description="SEP" evidence="2">
    <location>
        <begin position="1"/>
        <end position="35"/>
    </location>
</feature>
<dbReference type="GO" id="GO:0005829">
    <property type="term" value="C:cytosol"/>
    <property type="evidence" value="ECO:0007669"/>
    <property type="project" value="TreeGrafter"/>
</dbReference>
<proteinExistence type="predicted"/>
<dbReference type="SMART" id="SM00553">
    <property type="entry name" value="SEP"/>
    <property type="match status" value="1"/>
</dbReference>
<dbReference type="GO" id="GO:0043161">
    <property type="term" value="P:proteasome-mediated ubiquitin-dependent protein catabolic process"/>
    <property type="evidence" value="ECO:0007669"/>
    <property type="project" value="TreeGrafter"/>
</dbReference>
<dbReference type="PANTHER" id="PTHR23333:SF45">
    <property type="entry name" value="PLANT UBX DOMAIN-CONTAINING PROTEIN 4-LIKE"/>
    <property type="match status" value="1"/>
</dbReference>
<feature type="region of interest" description="Disordered" evidence="1">
    <location>
        <begin position="1"/>
        <end position="20"/>
    </location>
</feature>
<feature type="compositionally biased region" description="Basic and acidic residues" evidence="1">
    <location>
        <begin position="8"/>
        <end position="20"/>
    </location>
</feature>
<evidence type="ECO:0000313" key="3">
    <source>
        <dbReference type="EMBL" id="MPA67835.1"/>
    </source>
</evidence>
<dbReference type="GO" id="GO:0031468">
    <property type="term" value="P:nuclear membrane reassembly"/>
    <property type="evidence" value="ECO:0007669"/>
    <property type="project" value="TreeGrafter"/>
</dbReference>
<dbReference type="AlphaFoldDB" id="A0A5B7BGS7"/>
<dbReference type="InterPro" id="IPR012989">
    <property type="entry name" value="SEP_domain"/>
</dbReference>
<dbReference type="PROSITE" id="PS51399">
    <property type="entry name" value="SEP"/>
    <property type="match status" value="1"/>
</dbReference>
<dbReference type="GO" id="GO:0061025">
    <property type="term" value="P:membrane fusion"/>
    <property type="evidence" value="ECO:0007669"/>
    <property type="project" value="TreeGrafter"/>
</dbReference>
<sequence length="126" mass="14139">MQSVTKSECPKELEPADRRRTEVHVNLMRKEENYPVPEKRRISFQGVGRTLGSTSSTTLAEPAVTVTSLTSSGWQMVRAWFHASTTTIQSEISVPSLMHQGLVGQGIINCRQLGFLPNNSLIWNRR</sequence>
<dbReference type="PANTHER" id="PTHR23333">
    <property type="entry name" value="UBX DOMAIN CONTAINING PROTEIN"/>
    <property type="match status" value="1"/>
</dbReference>
<dbReference type="GO" id="GO:0000045">
    <property type="term" value="P:autophagosome assembly"/>
    <property type="evidence" value="ECO:0007669"/>
    <property type="project" value="TreeGrafter"/>
</dbReference>
<organism evidence="3">
    <name type="scientific">Davidia involucrata</name>
    <name type="common">Dove tree</name>
    <dbReference type="NCBI Taxonomy" id="16924"/>
    <lineage>
        <taxon>Eukaryota</taxon>
        <taxon>Viridiplantae</taxon>
        <taxon>Streptophyta</taxon>
        <taxon>Embryophyta</taxon>
        <taxon>Tracheophyta</taxon>
        <taxon>Spermatophyta</taxon>
        <taxon>Magnoliopsida</taxon>
        <taxon>eudicotyledons</taxon>
        <taxon>Gunneridae</taxon>
        <taxon>Pentapetalae</taxon>
        <taxon>asterids</taxon>
        <taxon>Cornales</taxon>
        <taxon>Nyssaceae</taxon>
        <taxon>Davidia</taxon>
    </lineage>
</organism>
<dbReference type="GO" id="GO:0005634">
    <property type="term" value="C:nucleus"/>
    <property type="evidence" value="ECO:0007669"/>
    <property type="project" value="TreeGrafter"/>
</dbReference>
<accession>A0A5B7BGS7</accession>
<evidence type="ECO:0000259" key="2">
    <source>
        <dbReference type="PROSITE" id="PS51399"/>
    </source>
</evidence>
<dbReference type="Pfam" id="PF08059">
    <property type="entry name" value="SEP"/>
    <property type="match status" value="1"/>
</dbReference>